<sequence>MHIDFVKLGAYIRNARTQQGKTLEEMASQTGCSAEFLQNLEKGQRKPELEVFFKLISALNLSGDEVLANVAGA</sequence>
<proteinExistence type="predicted"/>
<dbReference type="GO" id="GO:0003677">
    <property type="term" value="F:DNA binding"/>
    <property type="evidence" value="ECO:0007669"/>
    <property type="project" value="InterPro"/>
</dbReference>
<dbReference type="PROSITE" id="PS50943">
    <property type="entry name" value="HTH_CROC1"/>
    <property type="match status" value="1"/>
</dbReference>
<evidence type="ECO:0000313" key="3">
    <source>
        <dbReference type="Proteomes" id="UP000824260"/>
    </source>
</evidence>
<protein>
    <submittedName>
        <fullName evidence="2">Helix-turn-helix transcriptional regulator</fullName>
    </submittedName>
</protein>
<feature type="domain" description="HTH cro/C1-type" evidence="1">
    <location>
        <begin position="12"/>
        <end position="66"/>
    </location>
</feature>
<gene>
    <name evidence="2" type="ORF">IAA52_05185</name>
</gene>
<dbReference type="CDD" id="cd00093">
    <property type="entry name" value="HTH_XRE"/>
    <property type="match status" value="1"/>
</dbReference>
<dbReference type="AlphaFoldDB" id="A0A9D1CVX6"/>
<dbReference type="Gene3D" id="1.10.260.40">
    <property type="entry name" value="lambda repressor-like DNA-binding domains"/>
    <property type="match status" value="1"/>
</dbReference>
<reference evidence="2" key="2">
    <citation type="journal article" date="2021" name="PeerJ">
        <title>Extensive microbial diversity within the chicken gut microbiome revealed by metagenomics and culture.</title>
        <authorList>
            <person name="Gilroy R."/>
            <person name="Ravi A."/>
            <person name="Getino M."/>
            <person name="Pursley I."/>
            <person name="Horton D.L."/>
            <person name="Alikhan N.F."/>
            <person name="Baker D."/>
            <person name="Gharbi K."/>
            <person name="Hall N."/>
            <person name="Watson M."/>
            <person name="Adriaenssens E.M."/>
            <person name="Foster-Nyarko E."/>
            <person name="Jarju S."/>
            <person name="Secka A."/>
            <person name="Antonio M."/>
            <person name="Oren A."/>
            <person name="Chaudhuri R.R."/>
            <person name="La Ragione R."/>
            <person name="Hildebrand F."/>
            <person name="Pallen M.J."/>
        </authorList>
    </citation>
    <scope>NUCLEOTIDE SEQUENCE</scope>
    <source>
        <strain evidence="2">ChiSjej6B24-2974</strain>
    </source>
</reference>
<evidence type="ECO:0000259" key="1">
    <source>
        <dbReference type="PROSITE" id="PS50943"/>
    </source>
</evidence>
<dbReference type="Proteomes" id="UP000824260">
    <property type="component" value="Unassembled WGS sequence"/>
</dbReference>
<organism evidence="2 3">
    <name type="scientific">Candidatus Pullichristensenella stercorigallinarum</name>
    <dbReference type="NCBI Taxonomy" id="2840909"/>
    <lineage>
        <taxon>Bacteria</taxon>
        <taxon>Bacillati</taxon>
        <taxon>Bacillota</taxon>
        <taxon>Clostridia</taxon>
        <taxon>Candidatus Pullichristensenella</taxon>
    </lineage>
</organism>
<accession>A0A9D1CVX6</accession>
<dbReference type="EMBL" id="DVFZ01000051">
    <property type="protein sequence ID" value="HIQ82477.1"/>
    <property type="molecule type" value="Genomic_DNA"/>
</dbReference>
<dbReference type="Pfam" id="PF01381">
    <property type="entry name" value="HTH_3"/>
    <property type="match status" value="1"/>
</dbReference>
<evidence type="ECO:0000313" key="2">
    <source>
        <dbReference type="EMBL" id="HIQ82477.1"/>
    </source>
</evidence>
<comment type="caution">
    <text evidence="2">The sequence shown here is derived from an EMBL/GenBank/DDBJ whole genome shotgun (WGS) entry which is preliminary data.</text>
</comment>
<name>A0A9D1CVX6_9FIRM</name>
<dbReference type="InterPro" id="IPR010982">
    <property type="entry name" value="Lambda_DNA-bd_dom_sf"/>
</dbReference>
<dbReference type="SUPFAM" id="SSF47413">
    <property type="entry name" value="lambda repressor-like DNA-binding domains"/>
    <property type="match status" value="1"/>
</dbReference>
<reference evidence="2" key="1">
    <citation type="submission" date="2020-10" db="EMBL/GenBank/DDBJ databases">
        <authorList>
            <person name="Gilroy R."/>
        </authorList>
    </citation>
    <scope>NUCLEOTIDE SEQUENCE</scope>
    <source>
        <strain evidence="2">ChiSjej6B24-2974</strain>
    </source>
</reference>
<dbReference type="SMART" id="SM00530">
    <property type="entry name" value="HTH_XRE"/>
    <property type="match status" value="1"/>
</dbReference>
<dbReference type="InterPro" id="IPR001387">
    <property type="entry name" value="Cro/C1-type_HTH"/>
</dbReference>